<name>Q2NP82_9CAUD</name>
<dbReference type="RefSeq" id="YP_453667.1">
    <property type="nucleotide sequence ID" value="NC_007710.1"/>
</dbReference>
<feature type="transmembrane region" description="Helical" evidence="1">
    <location>
        <begin position="43"/>
        <end position="67"/>
    </location>
</feature>
<keyword evidence="1" id="KW-1133">Transmembrane helix</keyword>
<dbReference type="EMBL" id="AP008986">
    <property type="protein sequence ID" value="BAE72814.1"/>
    <property type="molecule type" value="Genomic_DNA"/>
</dbReference>
<dbReference type="Proteomes" id="UP000001238">
    <property type="component" value="Segment"/>
</dbReference>
<accession>Q2NP82</accession>
<reference evidence="3" key="2">
    <citation type="journal article" date="2006" name="J. Gen. Plant Pathol.">
        <title>Sequence analysis of the genome of OP2, a lytic bacteriophage of Xanthomonas oryzae pv. oryzae..</title>
        <authorList>
            <person name="Inoue Y."/>
            <person name="Matsuura T."/>
            <person name="Ohara T."/>
            <person name="Azegami K."/>
        </authorList>
    </citation>
    <scope>NUCLEOTIDE SEQUENCE [LARGE SCALE GENOMIC DNA]</scope>
</reference>
<dbReference type="GeneID" id="5142525"/>
<reference evidence="2 3" key="1">
    <citation type="journal article" date="2006" name="J. Gen. Plant Pathol.">
        <title>Sequence analysis of the genome of OP2, a lytic bacteriophage of Xanthomonas oryzae pv. oryzae.</title>
        <authorList>
            <person name="Inoue Y."/>
            <person name="Matsuura T."/>
            <person name="Ohara T."/>
            <person name="Azegami K."/>
        </authorList>
    </citation>
    <scope>NUCLEOTIDE SEQUENCE [LARGE SCALE GENOMIC DNA]</scope>
</reference>
<keyword evidence="1" id="KW-0472">Membrane</keyword>
<evidence type="ECO:0000313" key="2">
    <source>
        <dbReference type="EMBL" id="BAE72814.1"/>
    </source>
</evidence>
<sequence length="68" mass="7381">MTDRNEGDSLYSLKHTHQLRNDTMKTKTNTDALADFANSNFDFYIGIAIGFISALTAGGVMLLLAGIV</sequence>
<organism evidence="2 3">
    <name type="scientific">Xanthomonas phage OP2</name>
    <dbReference type="NCBI Taxonomy" id="331627"/>
    <lineage>
        <taxon>Viruses</taxon>
        <taxon>Duplodnaviria</taxon>
        <taxon>Heunggongvirae</taxon>
        <taxon>Uroviricota</taxon>
        <taxon>Caudoviricetes</taxon>
        <taxon>Kantovirinae</taxon>
        <taxon>Tsukubavirus</taxon>
        <taxon>Tsukubavirus OP2</taxon>
    </lineage>
</organism>
<evidence type="ECO:0000256" key="1">
    <source>
        <dbReference type="SAM" id="Phobius"/>
    </source>
</evidence>
<proteinExistence type="predicted"/>
<protein>
    <submittedName>
        <fullName evidence="2">Uncharacterized protein</fullName>
    </submittedName>
</protein>
<keyword evidence="3" id="KW-1185">Reference proteome</keyword>
<keyword evidence="1" id="KW-0812">Transmembrane</keyword>
<dbReference type="KEGG" id="vg:5142525"/>
<evidence type="ECO:0000313" key="3">
    <source>
        <dbReference type="Proteomes" id="UP000001238"/>
    </source>
</evidence>